<evidence type="ECO:0000256" key="1">
    <source>
        <dbReference type="SAM" id="MobiDB-lite"/>
    </source>
</evidence>
<comment type="caution">
    <text evidence="2">The sequence shown here is derived from an EMBL/GenBank/DDBJ whole genome shotgun (WGS) entry which is preliminary data.</text>
</comment>
<evidence type="ECO:0000313" key="3">
    <source>
        <dbReference type="Proteomes" id="UP000823388"/>
    </source>
</evidence>
<feature type="region of interest" description="Disordered" evidence="1">
    <location>
        <begin position="19"/>
        <end position="66"/>
    </location>
</feature>
<proteinExistence type="predicted"/>
<gene>
    <name evidence="2" type="ORF">PVAP13_5KG760500</name>
</gene>
<dbReference type="EMBL" id="CM029045">
    <property type="protein sequence ID" value="KAG2603285.1"/>
    <property type="molecule type" value="Genomic_DNA"/>
</dbReference>
<dbReference type="Proteomes" id="UP000823388">
    <property type="component" value="Chromosome 5K"/>
</dbReference>
<organism evidence="2 3">
    <name type="scientific">Panicum virgatum</name>
    <name type="common">Blackwell switchgrass</name>
    <dbReference type="NCBI Taxonomy" id="38727"/>
    <lineage>
        <taxon>Eukaryota</taxon>
        <taxon>Viridiplantae</taxon>
        <taxon>Streptophyta</taxon>
        <taxon>Embryophyta</taxon>
        <taxon>Tracheophyta</taxon>
        <taxon>Spermatophyta</taxon>
        <taxon>Magnoliopsida</taxon>
        <taxon>Liliopsida</taxon>
        <taxon>Poales</taxon>
        <taxon>Poaceae</taxon>
        <taxon>PACMAD clade</taxon>
        <taxon>Panicoideae</taxon>
        <taxon>Panicodae</taxon>
        <taxon>Paniceae</taxon>
        <taxon>Panicinae</taxon>
        <taxon>Panicum</taxon>
        <taxon>Panicum sect. Hiantes</taxon>
    </lineage>
</organism>
<evidence type="ECO:0000313" key="2">
    <source>
        <dbReference type="EMBL" id="KAG2603285.1"/>
    </source>
</evidence>
<accession>A0A8T0T207</accession>
<reference evidence="2" key="1">
    <citation type="submission" date="2020-05" db="EMBL/GenBank/DDBJ databases">
        <title>WGS assembly of Panicum virgatum.</title>
        <authorList>
            <person name="Lovell J.T."/>
            <person name="Jenkins J."/>
            <person name="Shu S."/>
            <person name="Juenger T.E."/>
            <person name="Schmutz J."/>
        </authorList>
    </citation>
    <scope>NUCLEOTIDE SEQUENCE</scope>
    <source>
        <strain evidence="2">AP13</strain>
    </source>
</reference>
<sequence>MPVRRPLLAAAAVRVSCVSSSPSVPPCSPVCSSPEGNNGERWEPASGDRPSTDPSKFICPRPSGSLLQQQQGPRYYLFFSSKKDGHKVNIYILSMEIYHRANK</sequence>
<protein>
    <submittedName>
        <fullName evidence="2">Uncharacterized protein</fullName>
    </submittedName>
</protein>
<keyword evidence="3" id="KW-1185">Reference proteome</keyword>
<dbReference type="AlphaFoldDB" id="A0A8T0T207"/>
<name>A0A8T0T207_PANVG</name>